<evidence type="ECO:0000256" key="5">
    <source>
        <dbReference type="ARBA" id="ARBA00022692"/>
    </source>
</evidence>
<feature type="transmembrane region" description="Helical" evidence="9">
    <location>
        <begin position="89"/>
        <end position="112"/>
    </location>
</feature>
<keyword evidence="5 9" id="KW-0812">Transmembrane</keyword>
<protein>
    <submittedName>
        <fullName evidence="11">TRAP transporter small permease</fullName>
    </submittedName>
</protein>
<organism evidence="11 12">
    <name type="scientific">Anaerotruncus colihominis</name>
    <dbReference type="NCBI Taxonomy" id="169435"/>
    <lineage>
        <taxon>Bacteria</taxon>
        <taxon>Bacillati</taxon>
        <taxon>Bacillota</taxon>
        <taxon>Clostridia</taxon>
        <taxon>Eubacteriales</taxon>
        <taxon>Oscillospiraceae</taxon>
        <taxon>Anaerotruncus</taxon>
    </lineage>
</organism>
<dbReference type="GO" id="GO:0005886">
    <property type="term" value="C:plasma membrane"/>
    <property type="evidence" value="ECO:0007669"/>
    <property type="project" value="UniProtKB-SubCell"/>
</dbReference>
<evidence type="ECO:0000256" key="3">
    <source>
        <dbReference type="ARBA" id="ARBA00022475"/>
    </source>
</evidence>
<evidence type="ECO:0000313" key="12">
    <source>
        <dbReference type="Proteomes" id="UP000446866"/>
    </source>
</evidence>
<feature type="domain" description="Tripartite ATP-independent periplasmic transporters DctQ component" evidence="10">
    <location>
        <begin position="28"/>
        <end position="151"/>
    </location>
</feature>
<accession>A0A845QI82</accession>
<keyword evidence="2" id="KW-0813">Transport</keyword>
<comment type="similarity">
    <text evidence="8">Belongs to the TRAP transporter small permease family.</text>
</comment>
<evidence type="ECO:0000256" key="9">
    <source>
        <dbReference type="SAM" id="Phobius"/>
    </source>
</evidence>
<dbReference type="InterPro" id="IPR007387">
    <property type="entry name" value="TRAP_DctQ"/>
</dbReference>
<dbReference type="PANTHER" id="PTHR35011">
    <property type="entry name" value="2,3-DIKETO-L-GULONATE TRAP TRANSPORTER SMALL PERMEASE PROTEIN YIAM"/>
    <property type="match status" value="1"/>
</dbReference>
<sequence length="165" mass="17543">MLKGLNKISNVVNEACKAVCAVMMAYLAIVCTLQVIFRRFLNNSLTWSEETMRYVFVWMILLATAVTVKEGSGAAIDLLKKRLKSEKQIALQETIIFILTGVTAAILTKYGITYAASASGLTSTAVHLPMSLVYGAIPVGSILTLLHCVDGAATGIAKLCGKAGA</sequence>
<feature type="transmembrane region" description="Helical" evidence="9">
    <location>
        <begin position="132"/>
        <end position="149"/>
    </location>
</feature>
<evidence type="ECO:0000256" key="7">
    <source>
        <dbReference type="ARBA" id="ARBA00023136"/>
    </source>
</evidence>
<dbReference type="PANTHER" id="PTHR35011:SF2">
    <property type="entry name" value="2,3-DIKETO-L-GULONATE TRAP TRANSPORTER SMALL PERMEASE PROTEIN YIAM"/>
    <property type="match status" value="1"/>
</dbReference>
<keyword evidence="6 9" id="KW-1133">Transmembrane helix</keyword>
<dbReference type="GO" id="GO:0015740">
    <property type="term" value="P:C4-dicarboxylate transport"/>
    <property type="evidence" value="ECO:0007669"/>
    <property type="project" value="TreeGrafter"/>
</dbReference>
<proteinExistence type="inferred from homology"/>
<evidence type="ECO:0000256" key="2">
    <source>
        <dbReference type="ARBA" id="ARBA00022448"/>
    </source>
</evidence>
<evidence type="ECO:0000259" key="10">
    <source>
        <dbReference type="Pfam" id="PF04290"/>
    </source>
</evidence>
<evidence type="ECO:0000256" key="1">
    <source>
        <dbReference type="ARBA" id="ARBA00004429"/>
    </source>
</evidence>
<dbReference type="Proteomes" id="UP000446866">
    <property type="component" value="Unassembled WGS sequence"/>
</dbReference>
<comment type="caution">
    <text evidence="11">The sequence shown here is derived from an EMBL/GenBank/DDBJ whole genome shotgun (WGS) entry which is preliminary data.</text>
</comment>
<comment type="subcellular location">
    <subcellularLocation>
        <location evidence="1">Cell inner membrane</location>
        <topology evidence="1">Multi-pass membrane protein</topology>
    </subcellularLocation>
</comment>
<keyword evidence="4" id="KW-0997">Cell inner membrane</keyword>
<feature type="transmembrane region" description="Helical" evidence="9">
    <location>
        <begin position="52"/>
        <end position="68"/>
    </location>
</feature>
<dbReference type="Pfam" id="PF04290">
    <property type="entry name" value="DctQ"/>
    <property type="match status" value="1"/>
</dbReference>
<evidence type="ECO:0000313" key="11">
    <source>
        <dbReference type="EMBL" id="NBH61246.1"/>
    </source>
</evidence>
<evidence type="ECO:0000256" key="8">
    <source>
        <dbReference type="ARBA" id="ARBA00038436"/>
    </source>
</evidence>
<dbReference type="EMBL" id="QXWK01000010">
    <property type="protein sequence ID" value="NBH61246.1"/>
    <property type="molecule type" value="Genomic_DNA"/>
</dbReference>
<keyword evidence="3" id="KW-1003">Cell membrane</keyword>
<dbReference type="RefSeq" id="WP_160201529.1">
    <property type="nucleotide sequence ID" value="NZ_QXWK01000010.1"/>
</dbReference>
<reference evidence="11 12" key="1">
    <citation type="submission" date="2018-08" db="EMBL/GenBank/DDBJ databases">
        <title>Murine metabolic-syndrome-specific gut microbial biobank.</title>
        <authorList>
            <person name="Liu C."/>
        </authorList>
    </citation>
    <scope>NUCLEOTIDE SEQUENCE [LARGE SCALE GENOMIC DNA]</scope>
    <source>
        <strain evidence="11 12">28</strain>
    </source>
</reference>
<keyword evidence="7 9" id="KW-0472">Membrane</keyword>
<dbReference type="GO" id="GO:0022857">
    <property type="term" value="F:transmembrane transporter activity"/>
    <property type="evidence" value="ECO:0007669"/>
    <property type="project" value="TreeGrafter"/>
</dbReference>
<evidence type="ECO:0000256" key="6">
    <source>
        <dbReference type="ARBA" id="ARBA00022989"/>
    </source>
</evidence>
<gene>
    <name evidence="11" type="ORF">D0435_06225</name>
</gene>
<keyword evidence="12" id="KW-1185">Reference proteome</keyword>
<name>A0A845QI82_9FIRM</name>
<evidence type="ECO:0000256" key="4">
    <source>
        <dbReference type="ARBA" id="ARBA00022519"/>
    </source>
</evidence>
<dbReference type="InterPro" id="IPR055348">
    <property type="entry name" value="DctQ"/>
</dbReference>
<dbReference type="AlphaFoldDB" id="A0A845QI82"/>
<feature type="transmembrane region" description="Helical" evidence="9">
    <location>
        <begin position="21"/>
        <end position="40"/>
    </location>
</feature>